<keyword evidence="1" id="KW-0677">Repeat</keyword>
<dbReference type="EMBL" id="SJOL01006370">
    <property type="protein sequence ID" value="TGZ68338.1"/>
    <property type="molecule type" value="Genomic_DNA"/>
</dbReference>
<evidence type="ECO:0000259" key="5">
    <source>
        <dbReference type="PROSITE" id="PS50105"/>
    </source>
</evidence>
<feature type="coiled-coil region" evidence="3">
    <location>
        <begin position="296"/>
        <end position="438"/>
    </location>
</feature>
<feature type="compositionally biased region" description="Polar residues" evidence="4">
    <location>
        <begin position="1650"/>
        <end position="1661"/>
    </location>
</feature>
<evidence type="ECO:0000313" key="6">
    <source>
        <dbReference type="EMBL" id="TGZ68337.1"/>
    </source>
</evidence>
<dbReference type="Pfam" id="PF07647">
    <property type="entry name" value="SAM_2"/>
    <property type="match status" value="1"/>
</dbReference>
<dbReference type="InterPro" id="IPR001660">
    <property type="entry name" value="SAM"/>
</dbReference>
<protein>
    <recommendedName>
        <fullName evidence="5">SAM domain-containing protein</fullName>
    </recommendedName>
</protein>
<dbReference type="InterPro" id="IPR037621">
    <property type="entry name" value="LIP-1_SAM_2"/>
</dbReference>
<feature type="domain" description="SAM" evidence="5">
    <location>
        <begin position="1286"/>
        <end position="1352"/>
    </location>
</feature>
<feature type="compositionally biased region" description="Polar residues" evidence="4">
    <location>
        <begin position="1190"/>
        <end position="1205"/>
    </location>
</feature>
<feature type="domain" description="SAM" evidence="5">
    <location>
        <begin position="1475"/>
        <end position="1544"/>
    </location>
</feature>
<feature type="coiled-coil region" evidence="3">
    <location>
        <begin position="540"/>
        <end position="627"/>
    </location>
</feature>
<name>A0A4S2M3B9_OPIFE</name>
<gene>
    <name evidence="6" type="ORF">CRM22_004311</name>
</gene>
<dbReference type="InterPro" id="IPR057892">
    <property type="entry name" value="LIP-1_CC2"/>
</dbReference>
<reference evidence="6 7" key="1">
    <citation type="journal article" date="2019" name="BMC Genomics">
        <title>New insights from Opisthorchis felineus genome: update on genomics of the epidemiologically important liver flukes.</title>
        <authorList>
            <person name="Ershov N.I."/>
            <person name="Mordvinov V.A."/>
            <person name="Prokhortchouk E.B."/>
            <person name="Pakharukova M.Y."/>
            <person name="Gunbin K.V."/>
            <person name="Ustyantsev K."/>
            <person name="Genaev M.A."/>
            <person name="Blinov A.G."/>
            <person name="Mazur A."/>
            <person name="Boulygina E."/>
            <person name="Tsygankova S."/>
            <person name="Khrameeva E."/>
            <person name="Chekanov N."/>
            <person name="Fan G."/>
            <person name="Xiao A."/>
            <person name="Zhang H."/>
            <person name="Xu X."/>
            <person name="Yang H."/>
            <person name="Solovyev V."/>
            <person name="Lee S.M."/>
            <person name="Liu X."/>
            <person name="Afonnikov D.A."/>
            <person name="Skryabin K.G."/>
        </authorList>
    </citation>
    <scope>NUCLEOTIDE SEQUENCE [LARGE SCALE GENOMIC DNA]</scope>
    <source>
        <strain evidence="6">AK-0245</strain>
        <tissue evidence="6">Whole organism</tissue>
    </source>
</reference>
<keyword evidence="2 3" id="KW-0175">Coiled coil</keyword>
<dbReference type="SMART" id="SM00454">
    <property type="entry name" value="SAM"/>
    <property type="match status" value="3"/>
</dbReference>
<proteinExistence type="predicted"/>
<dbReference type="InterPro" id="IPR029515">
    <property type="entry name" value="Liprin"/>
</dbReference>
<dbReference type="PROSITE" id="PS50105">
    <property type="entry name" value="SAM_DOMAIN"/>
    <property type="match status" value="3"/>
</dbReference>
<feature type="coiled-coil region" evidence="3">
    <location>
        <begin position="34"/>
        <end position="125"/>
    </location>
</feature>
<dbReference type="STRING" id="147828.A0A4S2M3B9"/>
<dbReference type="Pfam" id="PF25526">
    <property type="entry name" value="LIP-1"/>
    <property type="match status" value="2"/>
</dbReference>
<dbReference type="PANTHER" id="PTHR12587">
    <property type="entry name" value="LAR INTERACTING PROTEIN LIP -RELATED PROTEIN"/>
    <property type="match status" value="1"/>
</dbReference>
<dbReference type="Gene3D" id="1.10.150.50">
    <property type="entry name" value="Transcription Factor, Ets-1"/>
    <property type="match status" value="3"/>
</dbReference>
<dbReference type="PANTHER" id="PTHR12587:SF20">
    <property type="entry name" value="LIPRIN-ALPHA, ISOFORM E"/>
    <property type="match status" value="1"/>
</dbReference>
<dbReference type="Pfam" id="PF00536">
    <property type="entry name" value="SAM_1"/>
    <property type="match status" value="2"/>
</dbReference>
<feature type="region of interest" description="Disordered" evidence="4">
    <location>
        <begin position="1065"/>
        <end position="1087"/>
    </location>
</feature>
<dbReference type="InterPro" id="IPR013761">
    <property type="entry name" value="SAM/pointed_sf"/>
</dbReference>
<feature type="domain" description="SAM" evidence="5">
    <location>
        <begin position="1395"/>
        <end position="1451"/>
    </location>
</feature>
<dbReference type="GO" id="GO:0048786">
    <property type="term" value="C:presynaptic active zone"/>
    <property type="evidence" value="ECO:0007669"/>
    <property type="project" value="TreeGrafter"/>
</dbReference>
<dbReference type="SUPFAM" id="SSF47769">
    <property type="entry name" value="SAM/Pointed domain"/>
    <property type="match status" value="3"/>
</dbReference>
<feature type="region of interest" description="Disordered" evidence="4">
    <location>
        <begin position="456"/>
        <end position="519"/>
    </location>
</feature>
<comment type="caution">
    <text evidence="6">The sequence shown here is derived from an EMBL/GenBank/DDBJ whole genome shotgun (WGS) entry which is preliminary data.</text>
</comment>
<dbReference type="GO" id="GO:0050808">
    <property type="term" value="P:synapse organization"/>
    <property type="evidence" value="ECO:0007669"/>
    <property type="project" value="TreeGrafter"/>
</dbReference>
<accession>A0A4S2M3B9</accession>
<feature type="compositionally biased region" description="Basic and acidic residues" evidence="4">
    <location>
        <begin position="244"/>
        <end position="254"/>
    </location>
</feature>
<evidence type="ECO:0000256" key="2">
    <source>
        <dbReference type="ARBA" id="ARBA00023054"/>
    </source>
</evidence>
<evidence type="ECO:0000256" key="3">
    <source>
        <dbReference type="SAM" id="Coils"/>
    </source>
</evidence>
<keyword evidence="7" id="KW-1185">Reference proteome</keyword>
<feature type="coiled-coil region" evidence="3">
    <location>
        <begin position="836"/>
        <end position="877"/>
    </location>
</feature>
<dbReference type="OrthoDB" id="2132119at2759"/>
<dbReference type="EMBL" id="SJOL01006370">
    <property type="protein sequence ID" value="TGZ68337.1"/>
    <property type="molecule type" value="Genomic_DNA"/>
</dbReference>
<organism evidence="6 7">
    <name type="scientific">Opisthorchis felineus</name>
    <dbReference type="NCBI Taxonomy" id="147828"/>
    <lineage>
        <taxon>Eukaryota</taxon>
        <taxon>Metazoa</taxon>
        <taxon>Spiralia</taxon>
        <taxon>Lophotrochozoa</taxon>
        <taxon>Platyhelminthes</taxon>
        <taxon>Trematoda</taxon>
        <taxon>Digenea</taxon>
        <taxon>Opisthorchiida</taxon>
        <taxon>Opisthorchiata</taxon>
        <taxon>Opisthorchiidae</taxon>
        <taxon>Opisthorchis</taxon>
    </lineage>
</organism>
<evidence type="ECO:0000256" key="1">
    <source>
        <dbReference type="ARBA" id="ARBA00022737"/>
    </source>
</evidence>
<feature type="region of interest" description="Disordered" evidence="4">
    <location>
        <begin position="1608"/>
        <end position="1661"/>
    </location>
</feature>
<feature type="region of interest" description="Disordered" evidence="4">
    <location>
        <begin position="238"/>
        <end position="259"/>
    </location>
</feature>
<dbReference type="CDD" id="cd09565">
    <property type="entry name" value="SAM_liprin-alpha1_2_3_4_repeat2"/>
    <property type="match status" value="1"/>
</dbReference>
<dbReference type="Proteomes" id="UP000308267">
    <property type="component" value="Unassembled WGS sequence"/>
</dbReference>
<sequence length="1661" mass="185601">MLSDMLPTITEDIGVRSDRESTSTCDGANVEDMLLSMLDERDRLMEGLREAQEQLNITRSRLAEVERERDKVNNQLVSAIPQDVIVLTRRVSELEEQLNERTEEVDELKAERNNTKILLEHLETLVAKHERSLRMTVVKRHTLTPGTSGIAYLPGVTETMAPDTDSGLNGMGMKDYGQQVRTGTESPSGTGLSSEVEVLKALKSLFEHHKALDEKVHHRLRAAQSRVTELENALLVAKSLSPMEPRDSLSKEAQTDESELDKLISAQATGPIAPHLQTKTMNIPPSTSLSSALSAAAAATQALNQVKELQNNLDQRSNELLLARRQVIELTSRCKEATDSLNFARNELRRTGEQIERLNREIRDAETQRAEQDRKVSTLEQRYLKAQQEITMSQEAVDKLQTELAVKSAQSKQHEERLRLLQTRLENTEEELLKAKHDAVNHFRMQSLLLDNTTAATTTDDESHDEFQTADGRVAEYQTSPTKMRETYELDTDHDESVSLGDAAKGSEDNTSTTQTTKSTVISVPKQISFKYVTGEDSDIGHYVDRARELEGELEELKHELVRMREQESLNDDHIARLSSTVENLLRESNERLQSHLEERMLAMEQKRELTLEMDRIKRQLETSIAEREAGLSESNRLHRQLSELAVTLRHTQAQLVTAQLTASAANAAMAALAKFSQEHGMQTAVDTPVGFENKYSPGQQNMFITPTSPANPIKVLPQVVPNLWMTAQQTQDEKQPRYQDPSFPVYTTSSLLSGSAQLEKALPTNELQELLIAQGLYGSSANHSHLLGGDSIQTQPQQQEQLYVNDITRLLGQQSIKSEHPNIIPEAQTNAEALAVLIQDQLNAINDEIQLIQKEKADTEQRAEELASRVETSQRRLDGHPVSTANQQFQGALNILPERPAINRTGVAGYGDGDLRDGLLAVGDSVNIRKHYFSASQSPNESMKGVTSDQFRAGYMNDVTPYSAARRQLSTTGSLGRDYGKKTVETNIQGRSTYARTIPRPEAEVIANQRQFMPETLLEAPFHDRLNVIPTQANLLPAETTHQFSEQHSTTLFGQLGNLLQESTTNAGPQPISGVEPLRQPPHTSNQILQPEDWTRSSFGLPVHGLQVTPTDQQLYYTKQLEGQAERRVQPSAQIPSSTLQWQNASAPIQTGYLRSAGGQGQGRGTHPSPAYYAHHHLQDMPSRYSPRPLSQHQLGTEPTNVTSLPRPASAAARPDYAQNSLITSLGKTEYPFFSPPISQKPGLVSHATEEYADRLDRTTRVQRYKSNRELLEDAIQSQLPFTSWPTATLVAWLERWVGMPAWYVAACRANIKSGAILASLSDQDTQRELGISNPLHRLKLRLAVQEMLAFTASLANPSKASNMDAVSRTLSRIHLASPLIQGELNHEWIGNVWLPSLGLAQYRPAFMECLVDARMLSHLTKRDLRTHLKMVDQFHRISLYYGIMCLKRLDYNRTELERRREACATVDSDVLVWSNERVMKWLKSIGLQDYAGNLVDSGVHGALMVLDPDFSASSLAMFLQLASTDLHLRELLERQLNVILEPYRASVTRQPGSRPARQSADNSGAVCMSTAQNQPQNLYYSHSEQPSSGLTNQDWLSRMEMDQNTRGPYTAVDTHAPPIPARSKDSSRDWSLSRPRDAESASKVVGTSYFTATSIPSNR</sequence>
<feature type="region of interest" description="Disordered" evidence="4">
    <location>
        <begin position="1182"/>
        <end position="1209"/>
    </location>
</feature>
<evidence type="ECO:0000313" key="7">
    <source>
        <dbReference type="Proteomes" id="UP000308267"/>
    </source>
</evidence>
<evidence type="ECO:0000256" key="4">
    <source>
        <dbReference type="SAM" id="MobiDB-lite"/>
    </source>
</evidence>